<dbReference type="Pfam" id="PF08542">
    <property type="entry name" value="Rep_fac_C"/>
    <property type="match status" value="1"/>
</dbReference>
<dbReference type="Proteomes" id="UP001165160">
    <property type="component" value="Unassembled WGS sequence"/>
</dbReference>
<dbReference type="FunFam" id="3.40.50.300:FF:000129">
    <property type="entry name" value="Replication factor C subunit 5"/>
    <property type="match status" value="1"/>
</dbReference>
<evidence type="ECO:0000313" key="8">
    <source>
        <dbReference type="EMBL" id="GMH87001.1"/>
    </source>
</evidence>
<dbReference type="Gene3D" id="1.10.8.60">
    <property type="match status" value="1"/>
</dbReference>
<evidence type="ECO:0000256" key="5">
    <source>
        <dbReference type="ARBA" id="ARBA00022840"/>
    </source>
</evidence>
<sequence>MTTPLVSPSNSLPWVEKYRPNTLSDLVAHTDIISILTRLTDANKLPHLLLYGPPGTGKTSTIVAMAKKMYGAKAYKGYVLELNASDDRGIDVVRNQIKDFASTTQLFSSNHLTKLIILDECDAMTSDAQFALRRIIEKYSEHVRFCLICNYVGKIIPALQSRCTRFRFAPLEKEQIRSRLVEVATAEECDITPDGIEAILSLSSGDMRRVMNLLQSTHMSYSHISSTNVYLTSGAPLPENINVICKSVFNDNFNQACETLSKYVKEYGYALTDILTELTEYISASSFPDEILGGLLMDFATIEACLSKGGDDRLQGRAVVGAVFKAKGKMTPA</sequence>
<dbReference type="Pfam" id="PF00004">
    <property type="entry name" value="AAA"/>
    <property type="match status" value="1"/>
</dbReference>
<dbReference type="GO" id="GO:0005663">
    <property type="term" value="C:DNA replication factor C complex"/>
    <property type="evidence" value="ECO:0007669"/>
    <property type="project" value="TreeGrafter"/>
</dbReference>
<dbReference type="InterPro" id="IPR027417">
    <property type="entry name" value="P-loop_NTPase"/>
</dbReference>
<dbReference type="CDD" id="cd00009">
    <property type="entry name" value="AAA"/>
    <property type="match status" value="1"/>
</dbReference>
<dbReference type="EMBL" id="BRXX01000067">
    <property type="protein sequence ID" value="GMH87001.1"/>
    <property type="molecule type" value="Genomic_DNA"/>
</dbReference>
<dbReference type="PANTHER" id="PTHR11669:SF9">
    <property type="entry name" value="REPLICATION FACTOR C SUBUNIT 5"/>
    <property type="match status" value="1"/>
</dbReference>
<organism evidence="8 9">
    <name type="scientific">Triparma verrucosa</name>
    <dbReference type="NCBI Taxonomy" id="1606542"/>
    <lineage>
        <taxon>Eukaryota</taxon>
        <taxon>Sar</taxon>
        <taxon>Stramenopiles</taxon>
        <taxon>Ochrophyta</taxon>
        <taxon>Bolidophyceae</taxon>
        <taxon>Parmales</taxon>
        <taxon>Triparmaceae</taxon>
        <taxon>Triparma</taxon>
    </lineage>
</organism>
<dbReference type="AlphaFoldDB" id="A0A9W7BED9"/>
<evidence type="ECO:0000256" key="4">
    <source>
        <dbReference type="ARBA" id="ARBA00022741"/>
    </source>
</evidence>
<evidence type="ECO:0000259" key="7">
    <source>
        <dbReference type="SMART" id="SM00382"/>
    </source>
</evidence>
<keyword evidence="6" id="KW-0539">Nucleus</keyword>
<keyword evidence="5" id="KW-0067">ATP-binding</keyword>
<dbReference type="GO" id="GO:0005524">
    <property type="term" value="F:ATP binding"/>
    <property type="evidence" value="ECO:0007669"/>
    <property type="project" value="UniProtKB-KW"/>
</dbReference>
<dbReference type="SUPFAM" id="SSF52540">
    <property type="entry name" value="P-loop containing nucleoside triphosphate hydrolases"/>
    <property type="match status" value="1"/>
</dbReference>
<keyword evidence="3" id="KW-0235">DNA replication</keyword>
<evidence type="ECO:0000256" key="3">
    <source>
        <dbReference type="ARBA" id="ARBA00022705"/>
    </source>
</evidence>
<evidence type="ECO:0000313" key="9">
    <source>
        <dbReference type="Proteomes" id="UP001165160"/>
    </source>
</evidence>
<evidence type="ECO:0000256" key="6">
    <source>
        <dbReference type="ARBA" id="ARBA00023242"/>
    </source>
</evidence>
<dbReference type="GO" id="GO:0006281">
    <property type="term" value="P:DNA repair"/>
    <property type="evidence" value="ECO:0007669"/>
    <property type="project" value="TreeGrafter"/>
</dbReference>
<keyword evidence="4" id="KW-0547">Nucleotide-binding</keyword>
<dbReference type="GO" id="GO:0006261">
    <property type="term" value="P:DNA-templated DNA replication"/>
    <property type="evidence" value="ECO:0007669"/>
    <property type="project" value="TreeGrafter"/>
</dbReference>
<feature type="domain" description="AAA+ ATPase" evidence="7">
    <location>
        <begin position="44"/>
        <end position="174"/>
    </location>
</feature>
<comment type="subcellular location">
    <subcellularLocation>
        <location evidence="1">Nucleus</location>
    </subcellularLocation>
</comment>
<dbReference type="PANTHER" id="PTHR11669">
    <property type="entry name" value="REPLICATION FACTOR C / DNA POLYMERASE III GAMMA-TAU SUBUNIT"/>
    <property type="match status" value="1"/>
</dbReference>
<evidence type="ECO:0000256" key="2">
    <source>
        <dbReference type="ARBA" id="ARBA00005378"/>
    </source>
</evidence>
<dbReference type="SUPFAM" id="SSF48019">
    <property type="entry name" value="post-AAA+ oligomerization domain-like"/>
    <property type="match status" value="1"/>
</dbReference>
<keyword evidence="9" id="KW-1185">Reference proteome</keyword>
<dbReference type="GO" id="GO:0005634">
    <property type="term" value="C:nucleus"/>
    <property type="evidence" value="ECO:0007669"/>
    <property type="project" value="UniProtKB-SubCell"/>
</dbReference>
<dbReference type="CDD" id="cd18140">
    <property type="entry name" value="HLD_clamp_RFC"/>
    <property type="match status" value="1"/>
</dbReference>
<dbReference type="GO" id="GO:0003677">
    <property type="term" value="F:DNA binding"/>
    <property type="evidence" value="ECO:0007669"/>
    <property type="project" value="InterPro"/>
</dbReference>
<comment type="caution">
    <text evidence="8">The sequence shown here is derived from an EMBL/GenBank/DDBJ whole genome shotgun (WGS) entry which is preliminary data.</text>
</comment>
<dbReference type="GO" id="GO:0003689">
    <property type="term" value="F:DNA clamp loader activity"/>
    <property type="evidence" value="ECO:0007669"/>
    <property type="project" value="TreeGrafter"/>
</dbReference>
<dbReference type="GO" id="GO:0016887">
    <property type="term" value="F:ATP hydrolysis activity"/>
    <property type="evidence" value="ECO:0007669"/>
    <property type="project" value="InterPro"/>
</dbReference>
<evidence type="ECO:0000256" key="1">
    <source>
        <dbReference type="ARBA" id="ARBA00004123"/>
    </source>
</evidence>
<dbReference type="InterPro" id="IPR013748">
    <property type="entry name" value="Rep_factorC_C"/>
</dbReference>
<dbReference type="InterPro" id="IPR047854">
    <property type="entry name" value="RFC_lid"/>
</dbReference>
<proteinExistence type="inferred from homology"/>
<dbReference type="Gene3D" id="1.20.272.10">
    <property type="match status" value="1"/>
</dbReference>
<dbReference type="InterPro" id="IPR003959">
    <property type="entry name" value="ATPase_AAA_core"/>
</dbReference>
<comment type="similarity">
    <text evidence="2">Belongs to the activator 1 small subunits family.</text>
</comment>
<accession>A0A9W7BED9</accession>
<dbReference type="NCBIfam" id="NF001679">
    <property type="entry name" value="PRK00440.1"/>
    <property type="match status" value="1"/>
</dbReference>
<dbReference type="InterPro" id="IPR050238">
    <property type="entry name" value="DNA_Rep/Repair_Clamp_Loader"/>
</dbReference>
<dbReference type="InterPro" id="IPR003593">
    <property type="entry name" value="AAA+_ATPase"/>
</dbReference>
<name>A0A9W7BED9_9STRA</name>
<dbReference type="SMART" id="SM00382">
    <property type="entry name" value="AAA"/>
    <property type="match status" value="1"/>
</dbReference>
<gene>
    <name evidence="8" type="ORF">TrVE_jg13478</name>
</gene>
<dbReference type="Gene3D" id="3.40.50.300">
    <property type="entry name" value="P-loop containing nucleotide triphosphate hydrolases"/>
    <property type="match status" value="1"/>
</dbReference>
<protein>
    <recommendedName>
        <fullName evidence="7">AAA+ ATPase domain-containing protein</fullName>
    </recommendedName>
</protein>
<reference evidence="9" key="1">
    <citation type="journal article" date="2023" name="Commun. Biol.">
        <title>Genome analysis of Parmales, the sister group of diatoms, reveals the evolutionary specialization of diatoms from phago-mixotrophs to photoautotrophs.</title>
        <authorList>
            <person name="Ban H."/>
            <person name="Sato S."/>
            <person name="Yoshikawa S."/>
            <person name="Yamada K."/>
            <person name="Nakamura Y."/>
            <person name="Ichinomiya M."/>
            <person name="Sato N."/>
            <person name="Blanc-Mathieu R."/>
            <person name="Endo H."/>
            <person name="Kuwata A."/>
            <person name="Ogata H."/>
        </authorList>
    </citation>
    <scope>NUCLEOTIDE SEQUENCE [LARGE SCALE GENOMIC DNA]</scope>
    <source>
        <strain evidence="9">NIES 3699</strain>
    </source>
</reference>
<dbReference type="InterPro" id="IPR008921">
    <property type="entry name" value="DNA_pol3_clamp-load_cplx_C"/>
</dbReference>